<protein>
    <submittedName>
        <fullName evidence="1">Beta-lactamase-like protein</fullName>
    </submittedName>
</protein>
<reference evidence="1 2" key="1">
    <citation type="submission" date="2008-03" db="EMBL/GenBank/DDBJ databases">
        <title>Sequencing of the draft genome and assembly of Burkholderia graminis C4D1M.</title>
        <authorList>
            <consortium name="US DOE Joint Genome Institute (JGI-PGF)"/>
            <person name="Copeland A."/>
            <person name="Lucas S."/>
            <person name="Lapidus A."/>
            <person name="Glavina del Rio T."/>
            <person name="Dalin E."/>
            <person name="Tice H."/>
            <person name="Bruce D."/>
            <person name="Goodwin L."/>
            <person name="Pitluck S."/>
            <person name="Larimer F."/>
            <person name="Land M.L."/>
            <person name="Hauser L."/>
            <person name="Tiedje J."/>
            <person name="Richardson P."/>
        </authorList>
    </citation>
    <scope>NUCLEOTIDE SEQUENCE [LARGE SCALE GENOMIC DNA]</scope>
    <source>
        <strain evidence="2">ATCC 700544 / DSM 17151 / LMG 18924 / NCIMB 13744 / C4D1M</strain>
    </source>
</reference>
<accession>B1GB17</accession>
<comment type="caution">
    <text evidence="1">The sequence shown here is derived from an EMBL/GenBank/DDBJ whole genome shotgun (WGS) entry which is preliminary data.</text>
</comment>
<organism evidence="1 2">
    <name type="scientific">Paraburkholderia graminis (strain ATCC 700544 / DSM 17151 / LMG 18924 / NCIMB 13744 / C4D1M)</name>
    <dbReference type="NCBI Taxonomy" id="396598"/>
    <lineage>
        <taxon>Bacteria</taxon>
        <taxon>Pseudomonadati</taxon>
        <taxon>Pseudomonadota</taxon>
        <taxon>Betaproteobacteria</taxon>
        <taxon>Burkholderiales</taxon>
        <taxon>Burkholderiaceae</taxon>
        <taxon>Paraburkholderia</taxon>
    </lineage>
</organism>
<name>B1GB17_PARG4</name>
<gene>
    <name evidence="1" type="ORF">BgramDRAFT_6554</name>
</gene>
<dbReference type="AlphaFoldDB" id="B1GB17"/>
<evidence type="ECO:0000313" key="1">
    <source>
        <dbReference type="EMBL" id="EDT06657.1"/>
    </source>
</evidence>
<sequence>MIAGMHLGELGFARIKRMSGSYGLLYETEA</sequence>
<keyword evidence="2" id="KW-1185">Reference proteome</keyword>
<proteinExistence type="predicted"/>
<dbReference type="Proteomes" id="UP000005045">
    <property type="component" value="Unassembled WGS sequence"/>
</dbReference>
<dbReference type="EMBL" id="ABLD01000049">
    <property type="protein sequence ID" value="EDT06657.1"/>
    <property type="molecule type" value="Genomic_DNA"/>
</dbReference>
<evidence type="ECO:0000313" key="2">
    <source>
        <dbReference type="Proteomes" id="UP000005045"/>
    </source>
</evidence>